<reference evidence="1 2" key="1">
    <citation type="submission" date="2014-04" db="EMBL/GenBank/DDBJ databases">
        <title>Whole genome sequence of 'Brachyspira hampsonii' D13-03603F2.</title>
        <authorList>
            <person name="Patterson A.H."/>
            <person name="Chaban B."/>
            <person name="Fernando C."/>
            <person name="Harding J.C."/>
            <person name="Hill J.E."/>
        </authorList>
    </citation>
    <scope>NUCLEOTIDE SEQUENCE [LARGE SCALE GENOMIC DNA]</scope>
    <source>
        <strain evidence="1 2">D13-03603F2</strain>
    </source>
</reference>
<accession>A0ABX5B6K2</accession>
<sequence length="151" mass="16310">MAQLPSYLERFINKAVASLIFPDDPDLNLTAFDMGEDAASMSIDEETVKQLKVNFGTVGAVEMAVPATINVSINKVVTPAETWRNRIFTNGLVQGTNRTCVFTDDVGREYTLFACVLSMGEVSANASSPVYTFTVKGTLAVNTELYGVLIG</sequence>
<dbReference type="Proteomes" id="UP000238924">
    <property type="component" value="Unassembled WGS sequence"/>
</dbReference>
<dbReference type="EMBL" id="JJMJ01000031">
    <property type="protein sequence ID" value="PPS22916.1"/>
    <property type="molecule type" value="Genomic_DNA"/>
</dbReference>
<comment type="caution">
    <text evidence="1">The sequence shown here is derived from an EMBL/GenBank/DDBJ whole genome shotgun (WGS) entry which is preliminary data.</text>
</comment>
<proteinExistence type="predicted"/>
<name>A0ABX5B6K2_9SPIR</name>
<organism evidence="1 2">
    <name type="scientific">Brachyspira murdochii</name>
    <dbReference type="NCBI Taxonomy" id="84378"/>
    <lineage>
        <taxon>Bacteria</taxon>
        <taxon>Pseudomonadati</taxon>
        <taxon>Spirochaetota</taxon>
        <taxon>Spirochaetia</taxon>
        <taxon>Brachyspirales</taxon>
        <taxon>Brachyspiraceae</taxon>
        <taxon>Brachyspira</taxon>
    </lineage>
</organism>
<gene>
    <name evidence="1" type="ORF">DJ52_02075</name>
</gene>
<evidence type="ECO:0000313" key="1">
    <source>
        <dbReference type="EMBL" id="PPS22916.1"/>
    </source>
</evidence>
<dbReference type="RefSeq" id="WP_104617955.1">
    <property type="nucleotide sequence ID" value="NZ_JJMJ01000031.1"/>
</dbReference>
<keyword evidence="2" id="KW-1185">Reference proteome</keyword>
<evidence type="ECO:0000313" key="2">
    <source>
        <dbReference type="Proteomes" id="UP000238924"/>
    </source>
</evidence>
<protein>
    <submittedName>
        <fullName evidence="1">Uncharacterized protein</fullName>
    </submittedName>
</protein>